<dbReference type="AlphaFoldDB" id="A0A4P6K5T7"/>
<dbReference type="SUPFAM" id="SSF50129">
    <property type="entry name" value="GroES-like"/>
    <property type="match status" value="1"/>
</dbReference>
<dbReference type="GO" id="GO:0008270">
    <property type="term" value="F:zinc ion binding"/>
    <property type="evidence" value="ECO:0007669"/>
    <property type="project" value="InterPro"/>
</dbReference>
<dbReference type="PANTHER" id="PTHR11695:SF294">
    <property type="entry name" value="RETICULON-4-INTERACTING PROTEIN 1, MITOCHONDRIAL"/>
    <property type="match status" value="1"/>
</dbReference>
<dbReference type="InterPro" id="IPR036291">
    <property type="entry name" value="NAD(P)-bd_dom_sf"/>
</dbReference>
<dbReference type="Gene3D" id="3.90.180.10">
    <property type="entry name" value="Medium-chain alcohol dehydrogenases, catalytic domain"/>
    <property type="match status" value="1"/>
</dbReference>
<dbReference type="Gene3D" id="3.40.50.720">
    <property type="entry name" value="NAD(P)-binding Rossmann-like Domain"/>
    <property type="match status" value="1"/>
</dbReference>
<evidence type="ECO:0000313" key="4">
    <source>
        <dbReference type="Proteomes" id="UP000290365"/>
    </source>
</evidence>
<dbReference type="EMBL" id="CP035758">
    <property type="protein sequence ID" value="QBD83372.1"/>
    <property type="molecule type" value="Genomic_DNA"/>
</dbReference>
<dbReference type="Proteomes" id="UP000290365">
    <property type="component" value="Chromosome"/>
</dbReference>
<evidence type="ECO:0000259" key="2">
    <source>
        <dbReference type="SMART" id="SM00829"/>
    </source>
</evidence>
<dbReference type="InterPro" id="IPR011032">
    <property type="entry name" value="GroES-like_sf"/>
</dbReference>
<dbReference type="KEGG" id="kbs:EPA93_05060"/>
<dbReference type="Pfam" id="PF08240">
    <property type="entry name" value="ADH_N"/>
    <property type="match status" value="1"/>
</dbReference>
<dbReference type="CDD" id="cd05289">
    <property type="entry name" value="MDR_like_2"/>
    <property type="match status" value="1"/>
</dbReference>
<gene>
    <name evidence="3" type="ORF">EPA93_05060</name>
</gene>
<keyword evidence="1" id="KW-0560">Oxidoreductase</keyword>
<dbReference type="OrthoDB" id="9792162at2"/>
<dbReference type="PROSITE" id="PS01162">
    <property type="entry name" value="QOR_ZETA_CRYSTAL"/>
    <property type="match status" value="1"/>
</dbReference>
<dbReference type="Pfam" id="PF13602">
    <property type="entry name" value="ADH_zinc_N_2"/>
    <property type="match status" value="1"/>
</dbReference>
<feature type="domain" description="Enoyl reductase (ER)" evidence="2">
    <location>
        <begin position="10"/>
        <end position="313"/>
    </location>
</feature>
<dbReference type="GO" id="GO:0016491">
    <property type="term" value="F:oxidoreductase activity"/>
    <property type="evidence" value="ECO:0007669"/>
    <property type="project" value="UniProtKB-KW"/>
</dbReference>
<dbReference type="SMART" id="SM00829">
    <property type="entry name" value="PKS_ER"/>
    <property type="match status" value="1"/>
</dbReference>
<evidence type="ECO:0000313" key="3">
    <source>
        <dbReference type="EMBL" id="QBD83372.1"/>
    </source>
</evidence>
<dbReference type="SUPFAM" id="SSF51735">
    <property type="entry name" value="NAD(P)-binding Rossmann-fold domains"/>
    <property type="match status" value="1"/>
</dbReference>
<protein>
    <submittedName>
        <fullName evidence="3">NADP-dependent oxidoreductase</fullName>
    </submittedName>
</protein>
<accession>A0A4P6K5T7</accession>
<evidence type="ECO:0000256" key="1">
    <source>
        <dbReference type="ARBA" id="ARBA00023002"/>
    </source>
</evidence>
<dbReference type="InterPro" id="IPR002364">
    <property type="entry name" value="Quin_OxRdtase/zeta-crystal_CS"/>
</dbReference>
<dbReference type="InterPro" id="IPR020843">
    <property type="entry name" value="ER"/>
</dbReference>
<dbReference type="InterPro" id="IPR013154">
    <property type="entry name" value="ADH-like_N"/>
</dbReference>
<organism evidence="3 4">
    <name type="scientific">Ktedonosporobacter rubrisoli</name>
    <dbReference type="NCBI Taxonomy" id="2509675"/>
    <lineage>
        <taxon>Bacteria</taxon>
        <taxon>Bacillati</taxon>
        <taxon>Chloroflexota</taxon>
        <taxon>Ktedonobacteria</taxon>
        <taxon>Ktedonobacterales</taxon>
        <taxon>Ktedonosporobacteraceae</taxon>
        <taxon>Ktedonosporobacter</taxon>
    </lineage>
</organism>
<dbReference type="InterPro" id="IPR050700">
    <property type="entry name" value="YIM1/Zinc_Alcohol_DH_Fams"/>
</dbReference>
<name>A0A4P6K5T7_KTERU</name>
<reference evidence="3 4" key="1">
    <citation type="submission" date="2019-01" db="EMBL/GenBank/DDBJ databases">
        <title>Ktedonosporobacter rubrisoli SCAWS-G2.</title>
        <authorList>
            <person name="Huang Y."/>
            <person name="Yan B."/>
        </authorList>
    </citation>
    <scope>NUCLEOTIDE SEQUENCE [LARGE SCALE GENOMIC DNA]</scope>
    <source>
        <strain evidence="3 4">SCAWS-G2</strain>
    </source>
</reference>
<proteinExistence type="predicted"/>
<sequence length="317" mass="33596">MKAIQIHTSGSPDVLVYEEVPRPIVGSEEVLLRIHAAGVNAADWKLRSGQRLNYNFPLPLIPGWDVSGIVEAVGAGVSQWRAGDAVYGLARFPSPTGGAYAEYSAVPEMHLAPKPTILSHVQAAGVPMAALTAWQALYEYARIEAGQTVLINGAAGGVGHFAVQLAKISGAHVIAVASGRHTAFLRELGAEQCIDYTTTPVEQVVHDVDVVLDIVGGSNGDSLLATLKRGGTLIPITPNQFSAELLAASEVKIVRNTPTVAQVRSHGTQLAEIGRLLDSRQVQVVIESVVPLAEAYRAHARGESGHVRGKIVLRVQE</sequence>
<dbReference type="PANTHER" id="PTHR11695">
    <property type="entry name" value="ALCOHOL DEHYDROGENASE RELATED"/>
    <property type="match status" value="1"/>
</dbReference>
<keyword evidence="4" id="KW-1185">Reference proteome</keyword>